<dbReference type="Proteomes" id="UP001054889">
    <property type="component" value="Unassembled WGS sequence"/>
</dbReference>
<evidence type="ECO:0000259" key="1">
    <source>
        <dbReference type="Pfam" id="PF12937"/>
    </source>
</evidence>
<reference evidence="3" key="1">
    <citation type="journal article" date="2018" name="DNA Res.">
        <title>Multiple hybrid de novo genome assembly of finger millet, an orphan allotetraploid crop.</title>
        <authorList>
            <person name="Hatakeyama M."/>
            <person name="Aluri S."/>
            <person name="Balachadran M.T."/>
            <person name="Sivarajan S.R."/>
            <person name="Patrignani A."/>
            <person name="Gruter S."/>
            <person name="Poveda L."/>
            <person name="Shimizu-Inatsugi R."/>
            <person name="Baeten J."/>
            <person name="Francoijs K.J."/>
            <person name="Nataraja K.N."/>
            <person name="Reddy Y.A.N."/>
            <person name="Phadnis S."/>
            <person name="Ravikumar R.L."/>
            <person name="Schlapbach R."/>
            <person name="Sreeman S.M."/>
            <person name="Shimizu K.K."/>
        </authorList>
    </citation>
    <scope>NUCLEOTIDE SEQUENCE</scope>
</reference>
<dbReference type="SUPFAM" id="SSF81383">
    <property type="entry name" value="F-box domain"/>
    <property type="match status" value="1"/>
</dbReference>
<evidence type="ECO:0008006" key="5">
    <source>
        <dbReference type="Google" id="ProtNLM"/>
    </source>
</evidence>
<dbReference type="InterPro" id="IPR001810">
    <property type="entry name" value="F-box_dom"/>
</dbReference>
<dbReference type="PANTHER" id="PTHR32133:SF134">
    <property type="entry name" value="OS05G0320100 PROTEIN"/>
    <property type="match status" value="1"/>
</dbReference>
<feature type="domain" description="F-box" evidence="1">
    <location>
        <begin position="18"/>
        <end position="44"/>
    </location>
</feature>
<evidence type="ECO:0000313" key="3">
    <source>
        <dbReference type="EMBL" id="GJN12035.1"/>
    </source>
</evidence>
<dbReference type="Pfam" id="PF23635">
    <property type="entry name" value="Beta-prop_AT5G49610-like"/>
    <property type="match status" value="1"/>
</dbReference>
<accession>A0AAV5DNK8</accession>
<organism evidence="3 4">
    <name type="scientific">Eleusine coracana subsp. coracana</name>
    <dbReference type="NCBI Taxonomy" id="191504"/>
    <lineage>
        <taxon>Eukaryota</taxon>
        <taxon>Viridiplantae</taxon>
        <taxon>Streptophyta</taxon>
        <taxon>Embryophyta</taxon>
        <taxon>Tracheophyta</taxon>
        <taxon>Spermatophyta</taxon>
        <taxon>Magnoliopsida</taxon>
        <taxon>Liliopsida</taxon>
        <taxon>Poales</taxon>
        <taxon>Poaceae</taxon>
        <taxon>PACMAD clade</taxon>
        <taxon>Chloridoideae</taxon>
        <taxon>Cynodonteae</taxon>
        <taxon>Eleusininae</taxon>
        <taxon>Eleusine</taxon>
    </lineage>
</organism>
<dbReference type="PANTHER" id="PTHR32133">
    <property type="entry name" value="OS07G0120400 PROTEIN"/>
    <property type="match status" value="1"/>
</dbReference>
<protein>
    <recommendedName>
        <fullName evidence="5">F-box domain-containing protein</fullName>
    </recommendedName>
</protein>
<comment type="caution">
    <text evidence="3">The sequence shown here is derived from an EMBL/GenBank/DDBJ whole genome shotgun (WGS) entry which is preliminary data.</text>
</comment>
<keyword evidence="4" id="KW-1185">Reference proteome</keyword>
<dbReference type="InterPro" id="IPR036047">
    <property type="entry name" value="F-box-like_dom_sf"/>
</dbReference>
<feature type="domain" description="F-box protein AT5G49610-like beta-propeller" evidence="2">
    <location>
        <begin position="85"/>
        <end position="282"/>
    </location>
</feature>
<dbReference type="InterPro" id="IPR056594">
    <property type="entry name" value="AT5G49610-like_b-prop"/>
</dbReference>
<sequence>MDDDDLLSEMPIRLSPLPSTLLSASLVCKRWRRLLSDPQFLRRLRAHHRQPPMLGILAYDISTDPVTGGQRRFAIPPDFVTLDARTAALLCDDSKRTFRVVLLRHDDVPEDDGDAQVFASVYESESGVWSSLISASITAPIWPRKASILAGNSLCWWLRGHRSSGILEFDLDTQSLAVIDILVDADVNSYSSFQILRMQGNRIGLAIVTDQSIQLWMRKEGSGGVPRWMLQKTVQLDNLLSLPVESTWLVIMGYDEDGHVIFIWTNIGVFMIQLGSLQFRNLFKTNIINNYHPYTCYYTTVE</sequence>
<evidence type="ECO:0000259" key="2">
    <source>
        <dbReference type="Pfam" id="PF23635"/>
    </source>
</evidence>
<reference evidence="3" key="2">
    <citation type="submission" date="2021-12" db="EMBL/GenBank/DDBJ databases">
        <title>Resequencing data analysis of finger millet.</title>
        <authorList>
            <person name="Hatakeyama M."/>
            <person name="Aluri S."/>
            <person name="Balachadran M.T."/>
            <person name="Sivarajan S.R."/>
            <person name="Poveda L."/>
            <person name="Shimizu-Inatsugi R."/>
            <person name="Schlapbach R."/>
            <person name="Sreeman S.M."/>
            <person name="Shimizu K.K."/>
        </authorList>
    </citation>
    <scope>NUCLEOTIDE SEQUENCE</scope>
</reference>
<dbReference type="Gene3D" id="1.20.1280.50">
    <property type="match status" value="1"/>
</dbReference>
<proteinExistence type="predicted"/>
<dbReference type="AlphaFoldDB" id="A0AAV5DNK8"/>
<dbReference type="EMBL" id="BQKI01000021">
    <property type="protein sequence ID" value="GJN12035.1"/>
    <property type="molecule type" value="Genomic_DNA"/>
</dbReference>
<evidence type="ECO:0000313" key="4">
    <source>
        <dbReference type="Proteomes" id="UP001054889"/>
    </source>
</evidence>
<dbReference type="Pfam" id="PF12937">
    <property type="entry name" value="F-box-like"/>
    <property type="match status" value="1"/>
</dbReference>
<name>A0AAV5DNK8_ELECO</name>
<gene>
    <name evidence="3" type="primary">ga30278</name>
    <name evidence="3" type="ORF">PR202_ga30278</name>
</gene>